<dbReference type="PANTHER" id="PTHR10629:SF52">
    <property type="entry name" value="DNA (CYTOSINE-5)-METHYLTRANSFERASE 1"/>
    <property type="match status" value="1"/>
</dbReference>
<accession>A0A3D3RE21</accession>
<comment type="catalytic activity">
    <reaction evidence="6">
        <text>a 2'-deoxycytidine in DNA + S-adenosyl-L-methionine = a 5-methyl-2'-deoxycytidine in DNA + S-adenosyl-L-homocysteine + H(+)</text>
        <dbReference type="Rhea" id="RHEA:13681"/>
        <dbReference type="Rhea" id="RHEA-COMP:11369"/>
        <dbReference type="Rhea" id="RHEA-COMP:11370"/>
        <dbReference type="ChEBI" id="CHEBI:15378"/>
        <dbReference type="ChEBI" id="CHEBI:57856"/>
        <dbReference type="ChEBI" id="CHEBI:59789"/>
        <dbReference type="ChEBI" id="CHEBI:85452"/>
        <dbReference type="ChEBI" id="CHEBI:85454"/>
        <dbReference type="EC" id="2.1.1.37"/>
    </reaction>
</comment>
<dbReference type="Gene3D" id="3.40.50.150">
    <property type="entry name" value="Vaccinia Virus protein VP39"/>
    <property type="match status" value="1"/>
</dbReference>
<evidence type="ECO:0000256" key="8">
    <source>
        <dbReference type="RuleBase" id="RU000416"/>
    </source>
</evidence>
<keyword evidence="3 7" id="KW-0808">Transferase</keyword>
<evidence type="ECO:0000256" key="5">
    <source>
        <dbReference type="ARBA" id="ARBA00022747"/>
    </source>
</evidence>
<evidence type="ECO:0000256" key="4">
    <source>
        <dbReference type="ARBA" id="ARBA00022691"/>
    </source>
</evidence>
<dbReference type="GO" id="GO:0032259">
    <property type="term" value="P:methylation"/>
    <property type="evidence" value="ECO:0007669"/>
    <property type="project" value="UniProtKB-KW"/>
</dbReference>
<dbReference type="SUPFAM" id="SSF53335">
    <property type="entry name" value="S-adenosyl-L-methionine-dependent methyltransferases"/>
    <property type="match status" value="1"/>
</dbReference>
<dbReference type="GO" id="GO:0003886">
    <property type="term" value="F:DNA (cytosine-5-)-methyltransferase activity"/>
    <property type="evidence" value="ECO:0007669"/>
    <property type="project" value="UniProtKB-EC"/>
</dbReference>
<dbReference type="AlphaFoldDB" id="A0A3D3RE21"/>
<dbReference type="GO" id="GO:0003677">
    <property type="term" value="F:DNA binding"/>
    <property type="evidence" value="ECO:0007669"/>
    <property type="project" value="TreeGrafter"/>
</dbReference>
<comment type="caution">
    <text evidence="9">The sequence shown here is derived from an EMBL/GenBank/DDBJ whole genome shotgun (WGS) entry which is preliminary data.</text>
</comment>
<dbReference type="EMBL" id="DQAY01000189">
    <property type="protein sequence ID" value="HCO27065.1"/>
    <property type="molecule type" value="Genomic_DNA"/>
</dbReference>
<keyword evidence="4 7" id="KW-0949">S-adenosyl-L-methionine</keyword>
<dbReference type="PANTHER" id="PTHR10629">
    <property type="entry name" value="CYTOSINE-SPECIFIC METHYLTRANSFERASE"/>
    <property type="match status" value="1"/>
</dbReference>
<evidence type="ECO:0000256" key="3">
    <source>
        <dbReference type="ARBA" id="ARBA00022679"/>
    </source>
</evidence>
<dbReference type="EC" id="2.1.1.37" evidence="1"/>
<dbReference type="Proteomes" id="UP000263642">
    <property type="component" value="Unassembled WGS sequence"/>
</dbReference>
<comment type="similarity">
    <text evidence="7 8">Belongs to the class I-like SAM-binding methyltransferase superfamily. C5-methyltransferase family.</text>
</comment>
<dbReference type="NCBIfam" id="TIGR00675">
    <property type="entry name" value="dcm"/>
    <property type="match status" value="1"/>
</dbReference>
<dbReference type="InterPro" id="IPR050390">
    <property type="entry name" value="C5-Methyltransferase"/>
</dbReference>
<evidence type="ECO:0000256" key="7">
    <source>
        <dbReference type="PROSITE-ProRule" id="PRU01016"/>
    </source>
</evidence>
<dbReference type="PROSITE" id="PS51679">
    <property type="entry name" value="SAM_MT_C5"/>
    <property type="match status" value="1"/>
</dbReference>
<sequence length="537" mass="60346">MSKNTTIPVIDIFAGPGGLGEGFSSFEIGRHNPFQVKLSVEKDAYAHETLRLRSFFRQFSSGKAPDLFYQALKHTFPLSELPERLKQESESLWLKWQHATDEALQAELGSSEETHKVISKKISDAIGNHKSPWVLIGGPPCQAYSLAGRVRNKGIKNYRFEDDQRSTLYLEYLRIIAEHRPAIFVMENVKGMLSATHENQKLFQKILSDLSNPPAASPKLTYQIRSVVDTESTGKYKENDPRKFIVACEKYGAPQQRHRVILVGIRSDLGDIELPSLNSTPAPKVNDVIAGLPRLRSGLSRSRRNGNYVRFSDSSDSWIESIQSQIGLNDSNGSARWLSDLDEELASSIIKTASSLKKPRYDRGNVFIETDKLLLDAKHTLYKWYTDSRLGGVCNHQTRSHLDSDLVRYLFAASYGKKYGISPRLNQFPAALLPDHKNASSGKFNDRFRVQLGNQAATTVTSHISKDGHYFIHPDPTQCRSLTVREAARLQTFPDNYYFCGPRTEQYSQVGNAVPPWVARQIAESVWNALLNAGKVG</sequence>
<dbReference type="Pfam" id="PF00145">
    <property type="entry name" value="DNA_methylase"/>
    <property type="match status" value="1"/>
</dbReference>
<evidence type="ECO:0000256" key="6">
    <source>
        <dbReference type="ARBA" id="ARBA00047422"/>
    </source>
</evidence>
<proteinExistence type="inferred from homology"/>
<dbReference type="Gene3D" id="3.90.120.10">
    <property type="entry name" value="DNA Methylase, subunit A, domain 2"/>
    <property type="match status" value="1"/>
</dbReference>
<reference evidence="9 10" key="1">
    <citation type="journal article" date="2018" name="Nat. Biotechnol.">
        <title>A standardized bacterial taxonomy based on genome phylogeny substantially revises the tree of life.</title>
        <authorList>
            <person name="Parks D.H."/>
            <person name="Chuvochina M."/>
            <person name="Waite D.W."/>
            <person name="Rinke C."/>
            <person name="Skarshewski A."/>
            <person name="Chaumeil P.A."/>
            <person name="Hugenholtz P."/>
        </authorList>
    </citation>
    <scope>NUCLEOTIDE SEQUENCE [LARGE SCALE GENOMIC DNA]</scope>
    <source>
        <strain evidence="9">UBA9375</strain>
    </source>
</reference>
<evidence type="ECO:0000256" key="2">
    <source>
        <dbReference type="ARBA" id="ARBA00022603"/>
    </source>
</evidence>
<organism evidence="9 10">
    <name type="scientific">Gimesia maris</name>
    <dbReference type="NCBI Taxonomy" id="122"/>
    <lineage>
        <taxon>Bacteria</taxon>
        <taxon>Pseudomonadati</taxon>
        <taxon>Planctomycetota</taxon>
        <taxon>Planctomycetia</taxon>
        <taxon>Planctomycetales</taxon>
        <taxon>Planctomycetaceae</taxon>
        <taxon>Gimesia</taxon>
    </lineage>
</organism>
<name>A0A3D3RE21_9PLAN</name>
<dbReference type="InterPro" id="IPR029063">
    <property type="entry name" value="SAM-dependent_MTases_sf"/>
</dbReference>
<dbReference type="GO" id="GO:0044027">
    <property type="term" value="P:negative regulation of gene expression via chromosomal CpG island methylation"/>
    <property type="evidence" value="ECO:0007669"/>
    <property type="project" value="TreeGrafter"/>
</dbReference>
<evidence type="ECO:0000313" key="10">
    <source>
        <dbReference type="Proteomes" id="UP000263642"/>
    </source>
</evidence>
<dbReference type="GO" id="GO:0009307">
    <property type="term" value="P:DNA restriction-modification system"/>
    <property type="evidence" value="ECO:0007669"/>
    <property type="project" value="UniProtKB-KW"/>
</dbReference>
<keyword evidence="2 7" id="KW-0489">Methyltransferase</keyword>
<feature type="active site" evidence="7">
    <location>
        <position position="141"/>
    </location>
</feature>
<protein>
    <recommendedName>
        <fullName evidence="1">DNA (cytosine-5-)-methyltransferase</fullName>
        <ecNumber evidence="1">2.1.1.37</ecNumber>
    </recommendedName>
</protein>
<keyword evidence="5" id="KW-0680">Restriction system</keyword>
<dbReference type="InterPro" id="IPR001525">
    <property type="entry name" value="C5_MeTfrase"/>
</dbReference>
<evidence type="ECO:0000313" key="9">
    <source>
        <dbReference type="EMBL" id="HCO27065.1"/>
    </source>
</evidence>
<dbReference type="PRINTS" id="PR00105">
    <property type="entry name" value="C5METTRFRASE"/>
</dbReference>
<gene>
    <name evidence="9" type="ORF">DIT97_30160</name>
</gene>
<evidence type="ECO:0000256" key="1">
    <source>
        <dbReference type="ARBA" id="ARBA00011975"/>
    </source>
</evidence>